<reference evidence="4 5" key="1">
    <citation type="submission" date="2015-04" db="EMBL/GenBank/DDBJ databases">
        <authorList>
            <person name="Syromyatnikov M.Y."/>
            <person name="Popov V.N."/>
        </authorList>
    </citation>
    <scope>NUCLEOTIDE SEQUENCE [LARGE SCALE GENOMIC DNA]</scope>
    <source>
        <strain evidence="4">WF-38-12</strain>
    </source>
</reference>
<dbReference type="SUPFAM" id="SSF51735">
    <property type="entry name" value="NAD(P)-binding Rossmann-fold domains"/>
    <property type="match status" value="1"/>
</dbReference>
<evidence type="ECO:0000259" key="3">
    <source>
        <dbReference type="Pfam" id="PF05368"/>
    </source>
</evidence>
<name>A0A0U1LV16_TALIS</name>
<sequence>MATTTKVLLVGATGETGRSIANGLLEAGGFEVFAFTRPASAKKPQLAELEKKGVVTRQCDLGASEAELAEALKDIDIVVSSVGPSDQLSQINLATAAKAAGVKRFIPCAFITVCAPGGIMWLRDEKEKVFNHVKQLKLPYTIIDVGWWYQIATPRLSSGKIDYAMTVANDELIEEGKTPSAFVDLRDIGKWVARIIVDPRTENKMVFSYNTVMSPAEIFATVEKLSGEKVDRKNVPKEVVMKRVASARASSETYPFDATKFTPRIAAEYQLSWGLRGDNVPEYAKFLGYLDAQELYPDFKPISFEEYTKELLGGTAVGVYTDRISRIY</sequence>
<dbReference type="InterPro" id="IPR050608">
    <property type="entry name" value="NmrA-type/Isoflavone_red_sf"/>
</dbReference>
<dbReference type="InterPro" id="IPR045312">
    <property type="entry name" value="PCBER-like"/>
</dbReference>
<dbReference type="EMBL" id="CVMT01000003">
    <property type="protein sequence ID" value="CRG87254.1"/>
    <property type="molecule type" value="Genomic_DNA"/>
</dbReference>
<dbReference type="Gene3D" id="3.90.25.10">
    <property type="entry name" value="UDP-galactose 4-epimerase, domain 1"/>
    <property type="match status" value="1"/>
</dbReference>
<dbReference type="OMA" id="TPYPENM"/>
<dbReference type="InterPro" id="IPR008030">
    <property type="entry name" value="NmrA-like"/>
</dbReference>
<keyword evidence="5" id="KW-1185">Reference proteome</keyword>
<evidence type="ECO:0000313" key="5">
    <source>
        <dbReference type="Proteomes" id="UP000054383"/>
    </source>
</evidence>
<keyword evidence="2" id="KW-0560">Oxidoreductase</keyword>
<dbReference type="PANTHER" id="PTHR43349">
    <property type="entry name" value="PINORESINOL REDUCTASE-RELATED"/>
    <property type="match status" value="1"/>
</dbReference>
<proteinExistence type="predicted"/>
<dbReference type="OrthoDB" id="419598at2759"/>
<evidence type="ECO:0000256" key="1">
    <source>
        <dbReference type="ARBA" id="ARBA00022857"/>
    </source>
</evidence>
<gene>
    <name evidence="4" type="ORF">PISL3812_04271</name>
</gene>
<dbReference type="InterPro" id="IPR036291">
    <property type="entry name" value="NAD(P)-bd_dom_sf"/>
</dbReference>
<dbReference type="Gene3D" id="3.40.50.720">
    <property type="entry name" value="NAD(P)-binding Rossmann-like Domain"/>
    <property type="match status" value="1"/>
</dbReference>
<dbReference type="AlphaFoldDB" id="A0A0U1LV16"/>
<dbReference type="Pfam" id="PF05368">
    <property type="entry name" value="NmrA"/>
    <property type="match status" value="1"/>
</dbReference>
<evidence type="ECO:0000313" key="4">
    <source>
        <dbReference type="EMBL" id="CRG87254.1"/>
    </source>
</evidence>
<evidence type="ECO:0000256" key="2">
    <source>
        <dbReference type="ARBA" id="ARBA00023002"/>
    </source>
</evidence>
<dbReference type="Proteomes" id="UP000054383">
    <property type="component" value="Unassembled WGS sequence"/>
</dbReference>
<accession>A0A0U1LV16</accession>
<feature type="domain" description="NmrA-like" evidence="3">
    <location>
        <begin position="4"/>
        <end position="307"/>
    </location>
</feature>
<protein>
    <recommendedName>
        <fullName evidence="3">NmrA-like domain-containing protein</fullName>
    </recommendedName>
</protein>
<dbReference type="PANTHER" id="PTHR43349:SF93">
    <property type="entry name" value="ISOFLAVONE REDUCTASE HOMOLOG P3-RELATED"/>
    <property type="match status" value="1"/>
</dbReference>
<organism evidence="4 5">
    <name type="scientific">Talaromyces islandicus</name>
    <name type="common">Penicillium islandicum</name>
    <dbReference type="NCBI Taxonomy" id="28573"/>
    <lineage>
        <taxon>Eukaryota</taxon>
        <taxon>Fungi</taxon>
        <taxon>Dikarya</taxon>
        <taxon>Ascomycota</taxon>
        <taxon>Pezizomycotina</taxon>
        <taxon>Eurotiomycetes</taxon>
        <taxon>Eurotiomycetidae</taxon>
        <taxon>Eurotiales</taxon>
        <taxon>Trichocomaceae</taxon>
        <taxon>Talaromyces</taxon>
        <taxon>Talaromyces sect. Islandici</taxon>
    </lineage>
</organism>
<keyword evidence="1" id="KW-0521">NADP</keyword>
<dbReference type="GO" id="GO:0016491">
    <property type="term" value="F:oxidoreductase activity"/>
    <property type="evidence" value="ECO:0007669"/>
    <property type="project" value="UniProtKB-KW"/>
</dbReference>
<dbReference type="CDD" id="cd05259">
    <property type="entry name" value="PCBER_SDR_a"/>
    <property type="match status" value="1"/>
</dbReference>
<dbReference type="STRING" id="28573.A0A0U1LV16"/>